<evidence type="ECO:0000256" key="2">
    <source>
        <dbReference type="ARBA" id="ARBA00022980"/>
    </source>
</evidence>
<dbReference type="PROSITE" id="PS01082">
    <property type="entry name" value="RIBOSOMAL_L7AE"/>
    <property type="match status" value="1"/>
</dbReference>
<organism evidence="7">
    <name type="scientific">Pinguiococcus pyrenoidosus</name>
    <dbReference type="NCBI Taxonomy" id="172671"/>
    <lineage>
        <taxon>Eukaryota</taxon>
        <taxon>Sar</taxon>
        <taxon>Stramenopiles</taxon>
        <taxon>Ochrophyta</taxon>
        <taxon>Pinguiophyceae</taxon>
        <taxon>Pinguiochrysidales</taxon>
        <taxon>Pinguiochrysidaceae</taxon>
        <taxon>Pinguiococcus</taxon>
    </lineage>
</organism>
<dbReference type="GO" id="GO:0003723">
    <property type="term" value="F:RNA binding"/>
    <property type="evidence" value="ECO:0007669"/>
    <property type="project" value="UniProtKB-UniRule"/>
</dbReference>
<name>A0A7R9YED1_9STRA</name>
<dbReference type="InterPro" id="IPR001921">
    <property type="entry name" value="Ribosomal_eL8_euk"/>
</dbReference>
<evidence type="ECO:0000256" key="4">
    <source>
        <dbReference type="RuleBase" id="RU367042"/>
    </source>
</evidence>
<dbReference type="SUPFAM" id="SSF55315">
    <property type="entry name" value="L30e-like"/>
    <property type="match status" value="1"/>
</dbReference>
<keyword evidence="2 4" id="KW-0689">Ribosomal protein</keyword>
<comment type="similarity">
    <text evidence="1 4">Belongs to the eukaryotic ribosomal protein eL8 family.</text>
</comment>
<dbReference type="InterPro" id="IPR018492">
    <property type="entry name" value="Ribosomal_eL8/Nhp2"/>
</dbReference>
<gene>
    <name evidence="7" type="ORF">PPYR1160_LOCUS10357</name>
</gene>
<dbReference type="AlphaFoldDB" id="A0A7R9YED1"/>
<proteinExistence type="inferred from homology"/>
<evidence type="ECO:0000259" key="6">
    <source>
        <dbReference type="Pfam" id="PF01248"/>
    </source>
</evidence>
<accession>A0A7R9YED1</accession>
<dbReference type="Gene3D" id="3.30.1330.30">
    <property type="match status" value="1"/>
</dbReference>
<dbReference type="InterPro" id="IPR050257">
    <property type="entry name" value="eL8/uL1-like"/>
</dbReference>
<dbReference type="GO" id="GO:0042254">
    <property type="term" value="P:ribosome biogenesis"/>
    <property type="evidence" value="ECO:0007669"/>
    <property type="project" value="InterPro"/>
</dbReference>
<dbReference type="InterPro" id="IPR004038">
    <property type="entry name" value="Ribosomal_eL8/eL30/eS12/Gad45"/>
</dbReference>
<dbReference type="InterPro" id="IPR004037">
    <property type="entry name" value="Ribosomal_eL8-like_CS"/>
</dbReference>
<evidence type="ECO:0000256" key="3">
    <source>
        <dbReference type="ARBA" id="ARBA00023274"/>
    </source>
</evidence>
<dbReference type="InterPro" id="IPR029064">
    <property type="entry name" value="Ribosomal_eL30-like_sf"/>
</dbReference>
<evidence type="ECO:0000256" key="5">
    <source>
        <dbReference type="SAM" id="MobiDB-lite"/>
    </source>
</evidence>
<feature type="region of interest" description="Disordered" evidence="5">
    <location>
        <begin position="1"/>
        <end position="24"/>
    </location>
</feature>
<sequence length="251" mass="28470">MAPKKGTKTSDPLFPTRPRNYRVGGDILPKGRDLSRFVKWPKYIRLQRQRKVIMTRLKVPPALAQFQKTMDKNQAVELMRLLTKYQPETKAQKTERLEALARAKEAGQEASSPPPGPAIKYGLKHVTNLIEDNEAKLVVIASDVDPIELVVWMPALCRKLKIPYCIVKNKSRLGALVHQKNATCLALTAVSPEDEAQLRNLQETCMAKFNDNKDAFRKWGGGIMGLKTQKRLELRRIALEKELAKKNAARY</sequence>
<reference evidence="7" key="1">
    <citation type="submission" date="2021-01" db="EMBL/GenBank/DDBJ databases">
        <authorList>
            <person name="Corre E."/>
            <person name="Pelletier E."/>
            <person name="Niang G."/>
            <person name="Scheremetjew M."/>
            <person name="Finn R."/>
            <person name="Kale V."/>
            <person name="Holt S."/>
            <person name="Cochrane G."/>
            <person name="Meng A."/>
            <person name="Brown T."/>
            <person name="Cohen L."/>
        </authorList>
    </citation>
    <scope>NUCLEOTIDE SEQUENCE</scope>
    <source>
        <strain evidence="7">CCMP2078</strain>
    </source>
</reference>
<dbReference type="PANTHER" id="PTHR23105">
    <property type="entry name" value="RIBOSOMAL PROTEIN L7AE FAMILY MEMBER"/>
    <property type="match status" value="1"/>
</dbReference>
<dbReference type="PRINTS" id="PR00882">
    <property type="entry name" value="RIBOSOMALL7A"/>
</dbReference>
<feature type="domain" description="Ribosomal protein eL8/eL30/eS12/Gadd45" evidence="6">
    <location>
        <begin position="119"/>
        <end position="196"/>
    </location>
</feature>
<dbReference type="Pfam" id="PF01248">
    <property type="entry name" value="Ribosomal_L7Ae"/>
    <property type="match status" value="1"/>
</dbReference>
<dbReference type="EMBL" id="HBEA01013603">
    <property type="protein sequence ID" value="CAD8260855.1"/>
    <property type="molecule type" value="Transcribed_RNA"/>
</dbReference>
<comment type="function">
    <text evidence="4">Component of the ribosome.</text>
</comment>
<dbReference type="FunFam" id="3.30.1330.30:FF:000003">
    <property type="entry name" value="60S ribosomal protein L7a"/>
    <property type="match status" value="1"/>
</dbReference>
<evidence type="ECO:0000256" key="1">
    <source>
        <dbReference type="ARBA" id="ARBA00007337"/>
    </source>
</evidence>
<dbReference type="PRINTS" id="PR00881">
    <property type="entry name" value="L7ARS6FAMILY"/>
</dbReference>
<protein>
    <recommendedName>
        <fullName evidence="4">60S ribosomal protein L7a</fullName>
    </recommendedName>
</protein>
<evidence type="ECO:0000313" key="7">
    <source>
        <dbReference type="EMBL" id="CAD8260855.1"/>
    </source>
</evidence>
<dbReference type="GO" id="GO:0022625">
    <property type="term" value="C:cytosolic large ribosomal subunit"/>
    <property type="evidence" value="ECO:0007669"/>
    <property type="project" value="UniProtKB-UniRule"/>
</dbReference>
<keyword evidence="3 4" id="KW-0687">Ribonucleoprotein</keyword>